<keyword evidence="3" id="KW-1185">Reference proteome</keyword>
<dbReference type="EMBL" id="VHQG01000004">
    <property type="protein sequence ID" value="TPW74779.1"/>
    <property type="molecule type" value="Genomic_DNA"/>
</dbReference>
<name>A0A506Y301_9MICO</name>
<organism evidence="2 3">
    <name type="scientific">Schumannella soli</name>
    <dbReference type="NCBI Taxonomy" id="2590779"/>
    <lineage>
        <taxon>Bacteria</taxon>
        <taxon>Bacillati</taxon>
        <taxon>Actinomycetota</taxon>
        <taxon>Actinomycetes</taxon>
        <taxon>Micrococcales</taxon>
        <taxon>Microbacteriaceae</taxon>
        <taxon>Schumannella</taxon>
    </lineage>
</organism>
<dbReference type="RefSeq" id="WP_141164410.1">
    <property type="nucleotide sequence ID" value="NZ_VHQG01000004.1"/>
</dbReference>
<proteinExistence type="predicted"/>
<gene>
    <name evidence="2" type="ORF">FJ657_14480</name>
</gene>
<evidence type="ECO:0000256" key="1">
    <source>
        <dbReference type="SAM" id="Phobius"/>
    </source>
</evidence>
<accession>A0A506Y301</accession>
<dbReference type="AlphaFoldDB" id="A0A506Y301"/>
<protein>
    <recommendedName>
        <fullName evidence="4">Prepilin-type N-terminal cleavage/methylation domain-containing protein</fullName>
    </recommendedName>
</protein>
<dbReference type="Proteomes" id="UP000316252">
    <property type="component" value="Unassembled WGS sequence"/>
</dbReference>
<keyword evidence="1" id="KW-0812">Transmembrane</keyword>
<sequence>MSVAARLREAKKLPQRGASLPELLTALMVTGLLLAMVAALFVQTGKIGTASIQNGRAASQAGNIMNAIETPVRVASNVVISGGTSPAVQEAKQDGFTLLALTDVAAGDSVNAATKYQFFVTTAGELKVTVCGVSITSVGISTPSSCNSPRTRVAGSGLTSTAIFTYNDSSGNAIAFSSGAIAAGSLKNIASITVTASVVSGTGQTPVAINTTIPMPNLGLSSTS</sequence>
<reference evidence="2 3" key="1">
    <citation type="submission" date="2019-06" db="EMBL/GenBank/DDBJ databases">
        <authorList>
            <person name="Li F."/>
        </authorList>
    </citation>
    <scope>NUCLEOTIDE SEQUENCE [LARGE SCALE GENOMIC DNA]</scope>
    <source>
        <strain evidence="2 3">10F1D-1</strain>
    </source>
</reference>
<evidence type="ECO:0000313" key="3">
    <source>
        <dbReference type="Proteomes" id="UP000316252"/>
    </source>
</evidence>
<keyword evidence="1" id="KW-1133">Transmembrane helix</keyword>
<comment type="caution">
    <text evidence="2">The sequence shown here is derived from an EMBL/GenBank/DDBJ whole genome shotgun (WGS) entry which is preliminary data.</text>
</comment>
<keyword evidence="1" id="KW-0472">Membrane</keyword>
<evidence type="ECO:0008006" key="4">
    <source>
        <dbReference type="Google" id="ProtNLM"/>
    </source>
</evidence>
<feature type="transmembrane region" description="Helical" evidence="1">
    <location>
        <begin position="20"/>
        <end position="42"/>
    </location>
</feature>
<evidence type="ECO:0000313" key="2">
    <source>
        <dbReference type="EMBL" id="TPW74779.1"/>
    </source>
</evidence>